<keyword evidence="2" id="KW-1185">Reference proteome</keyword>
<dbReference type="AlphaFoldDB" id="Q7U7V4"/>
<dbReference type="RefSeq" id="WP_011127741.1">
    <property type="nucleotide sequence ID" value="NC_005070.1"/>
</dbReference>
<dbReference type="KEGG" id="syw:SYNW0876"/>
<organism evidence="1 2">
    <name type="scientific">Parasynechococcus marenigrum (strain WH8102)</name>
    <dbReference type="NCBI Taxonomy" id="84588"/>
    <lineage>
        <taxon>Bacteria</taxon>
        <taxon>Bacillati</taxon>
        <taxon>Cyanobacteriota</taxon>
        <taxon>Cyanophyceae</taxon>
        <taxon>Synechococcales</taxon>
        <taxon>Prochlorococcaceae</taxon>
        <taxon>Parasynechococcus</taxon>
        <taxon>Parasynechococcus marenigrum</taxon>
    </lineage>
</organism>
<proteinExistence type="predicted"/>
<dbReference type="HOGENOM" id="CLU_189948_0_0_3"/>
<dbReference type="Proteomes" id="UP000001422">
    <property type="component" value="Chromosome"/>
</dbReference>
<evidence type="ECO:0000313" key="1">
    <source>
        <dbReference type="EMBL" id="CAE07391.1"/>
    </source>
</evidence>
<protein>
    <submittedName>
        <fullName evidence="1">Uncharacterized protein</fullName>
    </submittedName>
</protein>
<evidence type="ECO:0000313" key="2">
    <source>
        <dbReference type="Proteomes" id="UP000001422"/>
    </source>
</evidence>
<gene>
    <name evidence="1" type="ordered locus">SYNW0876</name>
</gene>
<sequence>MASDLKERVLSALRACRSSDDLVALDEQLAIDCRDAPLHQVICDALRDRSVAPVEAANWLTTLMEHRNQQLTACLNLSCQV</sequence>
<name>Q7U7V4_PARMW</name>
<reference evidence="1 2" key="1">
    <citation type="journal article" date="2003" name="Nature">
        <title>The genome of a motile marine Synechococcus.</title>
        <authorList>
            <person name="Palenik B."/>
            <person name="Brahamsha B."/>
            <person name="Larimer F."/>
            <person name="Land M."/>
            <person name="Hauser L."/>
            <person name="Chain P."/>
            <person name="Lamerdin J."/>
            <person name="Regala W."/>
            <person name="Allen E.A."/>
            <person name="McCarren J."/>
            <person name="Paulsen I."/>
            <person name="Dufresne A."/>
            <person name="Partensky F."/>
            <person name="Webb E."/>
            <person name="Waterbury J."/>
        </authorList>
    </citation>
    <scope>NUCLEOTIDE SEQUENCE [LARGE SCALE GENOMIC DNA]</scope>
    <source>
        <strain evidence="1 2">WH8102</strain>
    </source>
</reference>
<dbReference type="eggNOG" id="ENOG503233M">
    <property type="taxonomic scope" value="Bacteria"/>
</dbReference>
<accession>Q7U7V4</accession>
<dbReference type="EMBL" id="BX569691">
    <property type="protein sequence ID" value="CAE07391.1"/>
    <property type="molecule type" value="Genomic_DNA"/>
</dbReference>